<dbReference type="InterPro" id="IPR015338">
    <property type="entry name" value="GT64_dom"/>
</dbReference>
<dbReference type="PANTHER" id="PTHR48261">
    <property type="entry name" value="ACETYLGLUCOSAMINYLTRANSFERASE"/>
    <property type="match status" value="1"/>
</dbReference>
<evidence type="ECO:0000256" key="2">
    <source>
        <dbReference type="ARBA" id="ARBA00004922"/>
    </source>
</evidence>
<evidence type="ECO:0000256" key="5">
    <source>
        <dbReference type="ARBA" id="ARBA00022679"/>
    </source>
</evidence>
<evidence type="ECO:0000313" key="16">
    <source>
        <dbReference type="EMBL" id="CEK82859.1"/>
    </source>
</evidence>
<keyword evidence="11" id="KW-1015">Disulfide bond</keyword>
<accession>A0A0B7AP84</accession>
<keyword evidence="4" id="KW-0328">Glycosyltransferase</keyword>
<evidence type="ECO:0000256" key="1">
    <source>
        <dbReference type="ARBA" id="ARBA00004648"/>
    </source>
</evidence>
<name>A0A0B7AP84_9EUPU</name>
<feature type="domain" description="Glycosyl transferase 64" evidence="15">
    <location>
        <begin position="477"/>
        <end position="723"/>
    </location>
</feature>
<evidence type="ECO:0008006" key="17">
    <source>
        <dbReference type="Google" id="ProtNLM"/>
    </source>
</evidence>
<keyword evidence="7" id="KW-0256">Endoplasmic reticulum</keyword>
<keyword evidence="5" id="KW-0808">Transferase</keyword>
<evidence type="ECO:0000256" key="13">
    <source>
        <dbReference type="SAM" id="Phobius"/>
    </source>
</evidence>
<proteinExistence type="inferred from homology"/>
<keyword evidence="10 13" id="KW-0472">Membrane</keyword>
<dbReference type="InterPro" id="IPR040911">
    <property type="entry name" value="Exostosin_GT47"/>
</dbReference>
<comment type="subcellular location">
    <subcellularLocation>
        <location evidence="1">Endoplasmic reticulum membrane</location>
        <topology evidence="1">Single-pass type II membrane protein</topology>
    </subcellularLocation>
</comment>
<comment type="pathway">
    <text evidence="2">Protein modification; protein glycosylation.</text>
</comment>
<dbReference type="Gene3D" id="3.90.550.10">
    <property type="entry name" value="Spore Coat Polysaccharide Biosynthesis Protein SpsA, Chain A"/>
    <property type="match status" value="1"/>
</dbReference>
<dbReference type="GO" id="GO:0015012">
    <property type="term" value="P:heparan sulfate proteoglycan biosynthetic process"/>
    <property type="evidence" value="ECO:0007669"/>
    <property type="project" value="UniProtKB-ARBA"/>
</dbReference>
<gene>
    <name evidence="16" type="primary">ORF133934</name>
</gene>
<evidence type="ECO:0000256" key="9">
    <source>
        <dbReference type="ARBA" id="ARBA00022989"/>
    </source>
</evidence>
<evidence type="ECO:0000256" key="11">
    <source>
        <dbReference type="ARBA" id="ARBA00023157"/>
    </source>
</evidence>
<evidence type="ECO:0000256" key="7">
    <source>
        <dbReference type="ARBA" id="ARBA00022824"/>
    </source>
</evidence>
<evidence type="ECO:0000256" key="6">
    <source>
        <dbReference type="ARBA" id="ARBA00022692"/>
    </source>
</evidence>
<comment type="similarity">
    <text evidence="3">Belongs to the glycosyltransferase 47 family.</text>
</comment>
<evidence type="ECO:0000259" key="14">
    <source>
        <dbReference type="Pfam" id="PF03016"/>
    </source>
</evidence>
<evidence type="ECO:0000256" key="3">
    <source>
        <dbReference type="ARBA" id="ARBA00010271"/>
    </source>
</evidence>
<keyword evidence="6 13" id="KW-0812">Transmembrane</keyword>
<dbReference type="GO" id="GO:0016757">
    <property type="term" value="F:glycosyltransferase activity"/>
    <property type="evidence" value="ECO:0007669"/>
    <property type="project" value="UniProtKB-KW"/>
</dbReference>
<evidence type="ECO:0000256" key="4">
    <source>
        <dbReference type="ARBA" id="ARBA00022676"/>
    </source>
</evidence>
<keyword evidence="12" id="KW-0325">Glycoprotein</keyword>
<feature type="domain" description="Exostosin GT47" evidence="14">
    <location>
        <begin position="109"/>
        <end position="392"/>
    </location>
</feature>
<dbReference type="Pfam" id="PF03016">
    <property type="entry name" value="Exostosin_GT47"/>
    <property type="match status" value="1"/>
</dbReference>
<dbReference type="PANTHER" id="PTHR48261:SF3">
    <property type="entry name" value="EXOSTOSIN GLYCOSYLTRANSFERASE 1"/>
    <property type="match status" value="1"/>
</dbReference>
<evidence type="ECO:0000259" key="15">
    <source>
        <dbReference type="Pfam" id="PF09258"/>
    </source>
</evidence>
<feature type="transmembrane region" description="Helical" evidence="13">
    <location>
        <begin position="12"/>
        <end position="32"/>
    </location>
</feature>
<evidence type="ECO:0000256" key="12">
    <source>
        <dbReference type="ARBA" id="ARBA00023180"/>
    </source>
</evidence>
<dbReference type="Pfam" id="PF09258">
    <property type="entry name" value="Glyco_transf_64"/>
    <property type="match status" value="1"/>
</dbReference>
<dbReference type="InterPro" id="IPR029044">
    <property type="entry name" value="Nucleotide-diphossugar_trans"/>
</dbReference>
<protein>
    <recommendedName>
        <fullName evidence="17">Exostosin GT47 domain-containing protein</fullName>
    </recommendedName>
</protein>
<reference evidence="16" key="1">
    <citation type="submission" date="2014-12" db="EMBL/GenBank/DDBJ databases">
        <title>Insight into the proteome of Arion vulgaris.</title>
        <authorList>
            <person name="Aradska J."/>
            <person name="Bulat T."/>
            <person name="Smidak R."/>
            <person name="Sarate P."/>
            <person name="Gangsoo J."/>
            <person name="Sialana F."/>
            <person name="Bilban M."/>
            <person name="Lubec G."/>
        </authorList>
    </citation>
    <scope>NUCLEOTIDE SEQUENCE</scope>
    <source>
        <tissue evidence="16">Skin</tissue>
    </source>
</reference>
<dbReference type="UniPathway" id="UPA00378"/>
<organism evidence="16">
    <name type="scientific">Arion vulgaris</name>
    <dbReference type="NCBI Taxonomy" id="1028688"/>
    <lineage>
        <taxon>Eukaryota</taxon>
        <taxon>Metazoa</taxon>
        <taxon>Spiralia</taxon>
        <taxon>Lophotrochozoa</taxon>
        <taxon>Mollusca</taxon>
        <taxon>Gastropoda</taxon>
        <taxon>Heterobranchia</taxon>
        <taxon>Euthyneura</taxon>
        <taxon>Panpulmonata</taxon>
        <taxon>Eupulmonata</taxon>
        <taxon>Stylommatophora</taxon>
        <taxon>Helicina</taxon>
        <taxon>Arionoidea</taxon>
        <taxon>Arionidae</taxon>
        <taxon>Arion</taxon>
    </lineage>
</organism>
<keyword evidence="9 13" id="KW-1133">Transmembrane helix</keyword>
<dbReference type="AlphaFoldDB" id="A0A0B7AP84"/>
<evidence type="ECO:0000256" key="8">
    <source>
        <dbReference type="ARBA" id="ARBA00022968"/>
    </source>
</evidence>
<evidence type="ECO:0000256" key="10">
    <source>
        <dbReference type="ARBA" id="ARBA00023136"/>
    </source>
</evidence>
<dbReference type="EMBL" id="HACG01035994">
    <property type="protein sequence ID" value="CEK82859.1"/>
    <property type="molecule type" value="Transcribed_RNA"/>
</dbReference>
<dbReference type="InterPro" id="IPR004263">
    <property type="entry name" value="Exostosin"/>
</dbReference>
<dbReference type="SUPFAM" id="SSF53448">
    <property type="entry name" value="Nucleotide-diphospho-sugar transferases"/>
    <property type="match status" value="1"/>
</dbReference>
<keyword evidence="8" id="KW-0735">Signal-anchor</keyword>
<dbReference type="GO" id="GO:0005789">
    <property type="term" value="C:endoplasmic reticulum membrane"/>
    <property type="evidence" value="ECO:0007669"/>
    <property type="project" value="UniProtKB-SubCell"/>
</dbReference>
<sequence length="742" mass="86208">MTNVRMQFKKRFTLISICGTLTVIVYLIYLHVFSTSNQQITSQRRRTVALGQRSFGNGGNSNPRSFLIDDVDNVFTDDHQDPHQRSQQETALDWRKCRMETCFDFDKCKNGFKIYLYPRQAPVSAPYAKILSVLEKSRYVTANPQEACVFIPTIDTLDQDVLSKDYVPDVDKKLQSLPYWNGGRNHLLFNQYSGTWPFYSEELTFIRQAMLVKSSMSIDWIRYGFDVSMPLFPKDHPQSGGDMGYLHNASNSIPSVRHYLLAFKGKRYLNGIGSDTRNSLYHIHNGQDIIALTTCKHGKGWEKLMDDRCLLDNEEYEKYDYKKLLFNSTFCLVPRGRRLGSFRFIESLQATCIPVLLSNGYELPFSEVIDWNKLVVWADERLLLQVPAVVHSITESQILAMRQQCQLMWESYFSSVDKIINTVLEVVKNRIHKNLIRPSYHWNTVPGAHVVLPEWSDIANNYPYYYGPVGEIPSDKFTAVIYAVSPVTASSPLFRVLKVVAKSQYCHKVIVLWHCDVPPPPSHKWPTDLGIPVRVKTRDIKSINARFLPYPEIETDAVFNLDEDVLLTTDEIDFAFGVWQEFPDRIVGYPSRNHYWDDAINKWVYSSKWANEYSMVLTSAAVYHRYYNYLYTNFLTPMILAKVEEYNNCEDILMNCLVTHATRLSPIKVTQRKQHKEQPPGAKNGLTEQQYFQQRQTCLDEFVDYFGYMPLLHSMLRLDTMLFKDPVSNMRKKYRQIESVQS</sequence>